<dbReference type="GO" id="GO:0008478">
    <property type="term" value="F:pyridoxal kinase activity"/>
    <property type="evidence" value="ECO:0007669"/>
    <property type="project" value="UniProtKB-EC"/>
</dbReference>
<dbReference type="GO" id="GO:0005524">
    <property type="term" value="F:ATP binding"/>
    <property type="evidence" value="ECO:0007669"/>
    <property type="project" value="UniProtKB-KW"/>
</dbReference>
<evidence type="ECO:0000313" key="8">
    <source>
        <dbReference type="Proteomes" id="UP000320585"/>
    </source>
</evidence>
<dbReference type="Gene3D" id="3.40.1190.20">
    <property type="match status" value="1"/>
</dbReference>
<evidence type="ECO:0000256" key="1">
    <source>
        <dbReference type="ARBA" id="ARBA00012104"/>
    </source>
</evidence>
<evidence type="ECO:0000256" key="5">
    <source>
        <dbReference type="ARBA" id="ARBA00022840"/>
    </source>
</evidence>
<dbReference type="InterPro" id="IPR029056">
    <property type="entry name" value="Ribokinase-like"/>
</dbReference>
<evidence type="ECO:0000259" key="6">
    <source>
        <dbReference type="Pfam" id="PF08543"/>
    </source>
</evidence>
<dbReference type="EC" id="2.7.1.35" evidence="1"/>
<keyword evidence="5" id="KW-0067">ATP-binding</keyword>
<dbReference type="Proteomes" id="UP000320585">
    <property type="component" value="Chromosome"/>
</dbReference>
<dbReference type="InterPro" id="IPR004625">
    <property type="entry name" value="PyrdxlKinase"/>
</dbReference>
<dbReference type="AlphaFoldDB" id="A0A8D5A697"/>
<feature type="domain" description="Pyridoxamine kinase/Phosphomethylpyrimidine kinase" evidence="6">
    <location>
        <begin position="37"/>
        <end position="253"/>
    </location>
</feature>
<proteinExistence type="predicted"/>
<dbReference type="PANTHER" id="PTHR10534:SF2">
    <property type="entry name" value="PYRIDOXAL KINASE"/>
    <property type="match status" value="1"/>
</dbReference>
<dbReference type="SUPFAM" id="SSF53613">
    <property type="entry name" value="Ribokinase-like"/>
    <property type="match status" value="1"/>
</dbReference>
<evidence type="ECO:0000313" key="7">
    <source>
        <dbReference type="EMBL" id="BBK25270.1"/>
    </source>
</evidence>
<dbReference type="Pfam" id="PF08543">
    <property type="entry name" value="Phos_pyr_kin"/>
    <property type="match status" value="1"/>
</dbReference>
<protein>
    <recommendedName>
        <fullName evidence="1">pyridoxal kinase</fullName>
        <ecNumber evidence="1">2.7.1.35</ecNumber>
    </recommendedName>
</protein>
<dbReference type="NCBIfam" id="NF005491">
    <property type="entry name" value="PRK07105.1"/>
    <property type="match status" value="1"/>
</dbReference>
<evidence type="ECO:0000256" key="3">
    <source>
        <dbReference type="ARBA" id="ARBA00022741"/>
    </source>
</evidence>
<dbReference type="EMBL" id="AP019697">
    <property type="protein sequence ID" value="BBK25270.1"/>
    <property type="molecule type" value="Genomic_DNA"/>
</dbReference>
<keyword evidence="3" id="KW-0547">Nucleotide-binding</keyword>
<dbReference type="GO" id="GO:0009443">
    <property type="term" value="P:pyridoxal 5'-phosphate salvage"/>
    <property type="evidence" value="ECO:0007669"/>
    <property type="project" value="InterPro"/>
</dbReference>
<dbReference type="GO" id="GO:0005829">
    <property type="term" value="C:cytosol"/>
    <property type="evidence" value="ECO:0007669"/>
    <property type="project" value="TreeGrafter"/>
</dbReference>
<accession>A0A8D5A697</accession>
<sequence>MGKQVLLINDLPGYGEVALAAMMPILTHMGHHIYNLPTALVSNTLDYGKFEILDTTDYMIHTLDVWRTLNFSFDAVSTGFIVTEKQAEMIREYCVEERKKGTLIFVDPIMGDEGHLYNGLTDQTVAGLRNLISAADFMVPNYTEASFLAGVPYKEEGTTEPEIKDLLLRLHEISRGSVIITSAKVDGKNAVAGYDAKLDKFFLIHFSLIPMRFPGTGDIFSAVFMGGVLHGKTMKDAASHAMDTVRRMIEKNLGSREPFKGIPIETCLEVLD</sequence>
<dbReference type="RefSeq" id="WP_143332578.1">
    <property type="nucleotide sequence ID" value="NZ_AP019697.1"/>
</dbReference>
<keyword evidence="2" id="KW-0808">Transferase</keyword>
<dbReference type="GeneID" id="92716427"/>
<keyword evidence="4 7" id="KW-0418">Kinase</keyword>
<dbReference type="PANTHER" id="PTHR10534">
    <property type="entry name" value="PYRIDOXAL KINASE"/>
    <property type="match status" value="1"/>
</dbReference>
<dbReference type="OrthoDB" id="9800808at2"/>
<name>A0A8D5A697_9FIRM</name>
<reference evidence="8" key="1">
    <citation type="submission" date="2019-05" db="EMBL/GenBank/DDBJ databases">
        <title>Complete genome sequencing of Dialister sp. strain 5BBH33.</title>
        <authorList>
            <person name="Sakamoto M."/>
            <person name="Murakami T."/>
            <person name="Mori H."/>
        </authorList>
    </citation>
    <scope>NUCLEOTIDE SEQUENCE [LARGE SCALE GENOMIC DNA]</scope>
    <source>
        <strain evidence="8">5BBH33</strain>
    </source>
</reference>
<organism evidence="7 8">
    <name type="scientific">Dialister hominis</name>
    <dbReference type="NCBI Taxonomy" id="2582419"/>
    <lineage>
        <taxon>Bacteria</taxon>
        <taxon>Bacillati</taxon>
        <taxon>Bacillota</taxon>
        <taxon>Negativicutes</taxon>
        <taxon>Veillonellales</taxon>
        <taxon>Veillonellaceae</taxon>
        <taxon>Dialister</taxon>
    </lineage>
</organism>
<evidence type="ECO:0000256" key="2">
    <source>
        <dbReference type="ARBA" id="ARBA00022679"/>
    </source>
</evidence>
<evidence type="ECO:0000256" key="4">
    <source>
        <dbReference type="ARBA" id="ARBA00022777"/>
    </source>
</evidence>
<dbReference type="InterPro" id="IPR013749">
    <property type="entry name" value="PM/HMP-P_kinase-1"/>
</dbReference>
<gene>
    <name evidence="7" type="ORF">Dia5BBH33_12050</name>
</gene>
<dbReference type="KEGG" id="dho:Dia5BBH33_12050"/>
<keyword evidence="8" id="KW-1185">Reference proteome</keyword>